<dbReference type="GO" id="GO:0000022">
    <property type="term" value="P:mitotic spindle elongation"/>
    <property type="evidence" value="ECO:0007669"/>
    <property type="project" value="TreeGrafter"/>
</dbReference>
<dbReference type="GO" id="GO:0016192">
    <property type="term" value="P:vesicle-mediated transport"/>
    <property type="evidence" value="ECO:0007669"/>
    <property type="project" value="TreeGrafter"/>
</dbReference>
<dbReference type="PANTHER" id="PTHR47549:SF3">
    <property type="entry name" value="GOLGI APPARATUS MEMBRANE PROTEIN TVP38"/>
    <property type="match status" value="1"/>
</dbReference>
<dbReference type="Proteomes" id="UP000310158">
    <property type="component" value="Unassembled WGS sequence"/>
</dbReference>
<feature type="region of interest" description="Disordered" evidence="10">
    <location>
        <begin position="395"/>
        <end position="482"/>
    </location>
</feature>
<evidence type="ECO:0000256" key="11">
    <source>
        <dbReference type="SAM" id="Phobius"/>
    </source>
</evidence>
<evidence type="ECO:0000256" key="8">
    <source>
        <dbReference type="ARBA" id="ARBA00023034"/>
    </source>
</evidence>
<keyword evidence="14" id="KW-1185">Reference proteome</keyword>
<dbReference type="InterPro" id="IPR032816">
    <property type="entry name" value="VTT_dom"/>
</dbReference>
<evidence type="ECO:0000256" key="7">
    <source>
        <dbReference type="ARBA" id="ARBA00022989"/>
    </source>
</evidence>
<protein>
    <recommendedName>
        <fullName evidence="4">Golgi apparatus membrane protein TVP38</fullName>
    </recommendedName>
    <alternativeName>
        <fullName evidence="5">Golgi apparatus membrane protein tvp38</fullName>
    </alternativeName>
</protein>
<feature type="compositionally biased region" description="Polar residues" evidence="10">
    <location>
        <begin position="11"/>
        <end position="21"/>
    </location>
</feature>
<keyword evidence="6 11" id="KW-0812">Transmembrane</keyword>
<evidence type="ECO:0000256" key="4">
    <source>
        <dbReference type="ARBA" id="ARBA00013533"/>
    </source>
</evidence>
<dbReference type="EMBL" id="SGPL01000690">
    <property type="protein sequence ID" value="THH08550.1"/>
    <property type="molecule type" value="Genomic_DNA"/>
</dbReference>
<sequence length="482" mass="53461">MIPAEYRKSLTDPQSHRQQPSRGRPPSLHLLTEVAPARPVSTSPRSYQQSQSPFRYVRMETMMNEKGRPDETPMDTISAPKREEDVASSQTPNLYRPSASSSQPCCSHSNGAASSSARSSSHPRAPPSLLAVPRSSLHCDFAHHRKTRLYSLLKPWLPLILYLLTSLGFLLAIALWKEQVFQGLDDLSSWLKADERFGCAVLFFLIFLTTFPPLPLYSTFIVLSGYTFGPWTGALISYWAALAGALVVFVLSRYFFQETICRWLSRTQSVKRVVRAIEKRPKLLFLIRLAPYPYNVMNCLLAASPTLTLRTYATCTALSLFKVIIHTTLGSSIHSFAEYHVKPRPESASDGEEESTLAHYSTIAGIVLCVGIFVYLSYVARKAVNEELEDDVLPTHTDEEAIAFLSPGNDRVEEEEEEEEREDDGSVRGVMSEMPFRAATPTSSAAALSGIQSHPLQSAPRNSNGGGGWGRKGRGGNWTLPS</sequence>
<evidence type="ECO:0000256" key="6">
    <source>
        <dbReference type="ARBA" id="ARBA00022692"/>
    </source>
</evidence>
<feature type="transmembrane region" description="Helical" evidence="11">
    <location>
        <begin position="357"/>
        <end position="378"/>
    </location>
</feature>
<dbReference type="AlphaFoldDB" id="A0A4S4LFK8"/>
<comment type="caution">
    <text evidence="13">The sequence shown here is derived from an EMBL/GenBank/DDBJ whole genome shotgun (WGS) entry which is preliminary data.</text>
</comment>
<name>A0A4S4LFK8_9AGAM</name>
<comment type="function">
    <text evidence="1">Golgi membrane protein involved in vesicular trafficking and spindle migration.</text>
</comment>
<evidence type="ECO:0000259" key="12">
    <source>
        <dbReference type="Pfam" id="PF09335"/>
    </source>
</evidence>
<feature type="compositionally biased region" description="Polar residues" evidence="10">
    <location>
        <begin position="40"/>
        <end position="53"/>
    </location>
</feature>
<organism evidence="13 14">
    <name type="scientific">Bondarzewia mesenterica</name>
    <dbReference type="NCBI Taxonomy" id="1095465"/>
    <lineage>
        <taxon>Eukaryota</taxon>
        <taxon>Fungi</taxon>
        <taxon>Dikarya</taxon>
        <taxon>Basidiomycota</taxon>
        <taxon>Agaricomycotina</taxon>
        <taxon>Agaricomycetes</taxon>
        <taxon>Russulales</taxon>
        <taxon>Bondarzewiaceae</taxon>
        <taxon>Bondarzewia</taxon>
    </lineage>
</organism>
<feature type="compositionally biased region" description="Acidic residues" evidence="10">
    <location>
        <begin position="412"/>
        <end position="423"/>
    </location>
</feature>
<feature type="transmembrane region" description="Helical" evidence="11">
    <location>
        <begin position="236"/>
        <end position="256"/>
    </location>
</feature>
<keyword evidence="7 11" id="KW-1133">Transmembrane helix</keyword>
<dbReference type="GO" id="GO:0000139">
    <property type="term" value="C:Golgi membrane"/>
    <property type="evidence" value="ECO:0007669"/>
    <property type="project" value="UniProtKB-SubCell"/>
</dbReference>
<feature type="domain" description="VTT" evidence="12">
    <location>
        <begin position="217"/>
        <end position="331"/>
    </location>
</feature>
<gene>
    <name evidence="13" type="ORF">EW146_g8955</name>
</gene>
<evidence type="ECO:0000256" key="3">
    <source>
        <dbReference type="ARBA" id="ARBA00008640"/>
    </source>
</evidence>
<keyword evidence="9 11" id="KW-0472">Membrane</keyword>
<feature type="compositionally biased region" description="Basic and acidic residues" evidence="10">
    <location>
        <begin position="1"/>
        <end position="10"/>
    </location>
</feature>
<feature type="compositionally biased region" description="Polar residues" evidence="10">
    <location>
        <begin position="450"/>
        <end position="463"/>
    </location>
</feature>
<keyword evidence="8" id="KW-0333">Golgi apparatus</keyword>
<reference evidence="13 14" key="1">
    <citation type="submission" date="2019-02" db="EMBL/GenBank/DDBJ databases">
        <title>Genome sequencing of the rare red list fungi Bondarzewia mesenterica.</title>
        <authorList>
            <person name="Buettner E."/>
            <person name="Kellner H."/>
        </authorList>
    </citation>
    <scope>NUCLEOTIDE SEQUENCE [LARGE SCALE GENOMIC DNA]</scope>
    <source>
        <strain evidence="13 14">DSM 108281</strain>
    </source>
</reference>
<proteinExistence type="inferred from homology"/>
<dbReference type="Pfam" id="PF09335">
    <property type="entry name" value="VTT_dom"/>
    <property type="match status" value="1"/>
</dbReference>
<dbReference type="InterPro" id="IPR051076">
    <property type="entry name" value="Golgi_membrane_TVP38/TMEM64"/>
</dbReference>
<dbReference type="OrthoDB" id="166803at2759"/>
<feature type="compositionally biased region" description="Low complexity" evidence="10">
    <location>
        <begin position="438"/>
        <end position="447"/>
    </location>
</feature>
<evidence type="ECO:0000256" key="5">
    <source>
        <dbReference type="ARBA" id="ARBA00020673"/>
    </source>
</evidence>
<comment type="similarity">
    <text evidence="3">Belongs to the TVP38/TMEM64 family.</text>
</comment>
<comment type="subcellular location">
    <subcellularLocation>
        <location evidence="2">Golgi apparatus membrane</location>
        <topology evidence="2">Multi-pass membrane protein</topology>
    </subcellularLocation>
</comment>
<feature type="region of interest" description="Disordered" evidence="10">
    <location>
        <begin position="1"/>
        <end position="125"/>
    </location>
</feature>
<accession>A0A4S4LFK8</accession>
<evidence type="ECO:0000313" key="13">
    <source>
        <dbReference type="EMBL" id="THH08550.1"/>
    </source>
</evidence>
<dbReference type="PANTHER" id="PTHR47549">
    <property type="entry name" value="GOLGI APPARATUS MEMBRANE PROTEIN TVP38-RELATED"/>
    <property type="match status" value="1"/>
</dbReference>
<evidence type="ECO:0000313" key="14">
    <source>
        <dbReference type="Proteomes" id="UP000310158"/>
    </source>
</evidence>
<feature type="transmembrane region" description="Helical" evidence="11">
    <location>
        <begin position="197"/>
        <end position="216"/>
    </location>
</feature>
<evidence type="ECO:0000256" key="2">
    <source>
        <dbReference type="ARBA" id="ARBA00004653"/>
    </source>
</evidence>
<evidence type="ECO:0000256" key="9">
    <source>
        <dbReference type="ARBA" id="ARBA00023136"/>
    </source>
</evidence>
<feature type="transmembrane region" description="Helical" evidence="11">
    <location>
        <begin position="317"/>
        <end position="337"/>
    </location>
</feature>
<feature type="transmembrane region" description="Helical" evidence="11">
    <location>
        <begin position="156"/>
        <end position="176"/>
    </location>
</feature>
<feature type="compositionally biased region" description="Low complexity" evidence="10">
    <location>
        <begin position="97"/>
        <end position="125"/>
    </location>
</feature>
<evidence type="ECO:0000256" key="10">
    <source>
        <dbReference type="SAM" id="MobiDB-lite"/>
    </source>
</evidence>
<evidence type="ECO:0000256" key="1">
    <source>
        <dbReference type="ARBA" id="ARBA00002978"/>
    </source>
</evidence>